<organism evidence="1 2">
    <name type="scientific">Allacma fusca</name>
    <dbReference type="NCBI Taxonomy" id="39272"/>
    <lineage>
        <taxon>Eukaryota</taxon>
        <taxon>Metazoa</taxon>
        <taxon>Ecdysozoa</taxon>
        <taxon>Arthropoda</taxon>
        <taxon>Hexapoda</taxon>
        <taxon>Collembola</taxon>
        <taxon>Symphypleona</taxon>
        <taxon>Sminthuridae</taxon>
        <taxon>Allacma</taxon>
    </lineage>
</organism>
<dbReference type="EMBL" id="CAJVCH010435260">
    <property type="protein sequence ID" value="CAG7818963.1"/>
    <property type="molecule type" value="Genomic_DNA"/>
</dbReference>
<dbReference type="AlphaFoldDB" id="A0A8J2KKZ6"/>
<protein>
    <submittedName>
        <fullName evidence="1">Uncharacterized protein</fullName>
    </submittedName>
</protein>
<dbReference type="Proteomes" id="UP000708208">
    <property type="component" value="Unassembled WGS sequence"/>
</dbReference>
<evidence type="ECO:0000313" key="2">
    <source>
        <dbReference type="Proteomes" id="UP000708208"/>
    </source>
</evidence>
<accession>A0A8J2KKZ6</accession>
<keyword evidence="2" id="KW-1185">Reference proteome</keyword>
<comment type="caution">
    <text evidence="1">The sequence shown here is derived from an EMBL/GenBank/DDBJ whole genome shotgun (WGS) entry which is preliminary data.</text>
</comment>
<name>A0A8J2KKZ6_9HEXA</name>
<proteinExistence type="predicted"/>
<sequence length="42" mass="4681">CTDKIPNRLPTWNAFDGPTARDMTDDRCLIQSGKRTETTAAI</sequence>
<evidence type="ECO:0000313" key="1">
    <source>
        <dbReference type="EMBL" id="CAG7818963.1"/>
    </source>
</evidence>
<reference evidence="1" key="1">
    <citation type="submission" date="2021-06" db="EMBL/GenBank/DDBJ databases">
        <authorList>
            <person name="Hodson N. C."/>
            <person name="Mongue J. A."/>
            <person name="Jaron S. K."/>
        </authorList>
    </citation>
    <scope>NUCLEOTIDE SEQUENCE</scope>
</reference>
<feature type="non-terminal residue" evidence="1">
    <location>
        <position position="1"/>
    </location>
</feature>
<gene>
    <name evidence="1" type="ORF">AFUS01_LOCUS29440</name>
</gene>